<dbReference type="RefSeq" id="WP_022599481.1">
    <property type="nucleotide sequence ID" value="NZ_KI440778.1"/>
</dbReference>
<name>A0A495WJ79_9BACT</name>
<sequence length="156" mass="17669">MDKIAMQIRLVKIEELSYRDKTKLGEALKEPVFVKLLLNILPDIGRNIIELIVGVVYHTNSEDLLTYEIKSTFEVGEMEAVVCVRDYSVSVAPELLSILVGVSIGTLRGMLVLKSADSFFGNYPLPIINITELIASLQTETVKQSSYFPFFRFRYE</sequence>
<dbReference type="EMBL" id="RBXN01000001">
    <property type="protein sequence ID" value="RKT61174.1"/>
    <property type="molecule type" value="Genomic_DNA"/>
</dbReference>
<dbReference type="AlphaFoldDB" id="A0A495WJ79"/>
<gene>
    <name evidence="1" type="ORF">BC742_0216</name>
</gene>
<proteinExistence type="predicted"/>
<accession>A0A495WJ79</accession>
<keyword evidence="2" id="KW-1185">Reference proteome</keyword>
<dbReference type="OrthoDB" id="595022at2"/>
<comment type="caution">
    <text evidence="1">The sequence shown here is derived from an EMBL/GenBank/DDBJ whole genome shotgun (WGS) entry which is preliminary data.</text>
</comment>
<dbReference type="Proteomes" id="UP000269493">
    <property type="component" value="Unassembled WGS sequence"/>
</dbReference>
<evidence type="ECO:0000313" key="1">
    <source>
        <dbReference type="EMBL" id="RKT61174.1"/>
    </source>
</evidence>
<reference evidence="1 2" key="1">
    <citation type="submission" date="2018-10" db="EMBL/GenBank/DDBJ databases">
        <title>Genomic Encyclopedia of Archaeal and Bacterial Type Strains, Phase II (KMG-II): from individual species to whole genera.</title>
        <authorList>
            <person name="Goeker M."/>
        </authorList>
    </citation>
    <scope>NUCLEOTIDE SEQUENCE [LARGE SCALE GENOMIC DNA]</scope>
    <source>
        <strain evidence="1 2">NSB1</strain>
    </source>
</reference>
<evidence type="ECO:0000313" key="2">
    <source>
        <dbReference type="Proteomes" id="UP000269493"/>
    </source>
</evidence>
<protein>
    <submittedName>
        <fullName evidence="1">Uncharacterized protein</fullName>
    </submittedName>
</protein>
<dbReference type="GeneID" id="92927371"/>
<organism evidence="1 2">
    <name type="scientific">Coprobacter fastidiosus NSB1 = JCM 33896</name>
    <dbReference type="NCBI Taxonomy" id="1349822"/>
    <lineage>
        <taxon>Bacteria</taxon>
        <taxon>Pseudomonadati</taxon>
        <taxon>Bacteroidota</taxon>
        <taxon>Bacteroidia</taxon>
        <taxon>Bacteroidales</taxon>
        <taxon>Barnesiellaceae</taxon>
        <taxon>Coprobacter</taxon>
    </lineage>
</organism>